<name>A0AAV5KFW5_9ROSI</name>
<evidence type="ECO:0000313" key="1">
    <source>
        <dbReference type="EMBL" id="GKV23490.1"/>
    </source>
</evidence>
<dbReference type="AlphaFoldDB" id="A0AAV5KFW5"/>
<sequence length="56" mass="6349">MDLLREEGVALLDSFVDPVVINHPVGHSIPKLDEKSMEVVLSFIEMIQKMPSEEQQ</sequence>
<evidence type="ECO:0000313" key="2">
    <source>
        <dbReference type="Proteomes" id="UP001054252"/>
    </source>
</evidence>
<gene>
    <name evidence="1" type="ORF">SLEP1_g33206</name>
</gene>
<proteinExistence type="predicted"/>
<comment type="caution">
    <text evidence="1">The sequence shown here is derived from an EMBL/GenBank/DDBJ whole genome shotgun (WGS) entry which is preliminary data.</text>
</comment>
<reference evidence="1 2" key="1">
    <citation type="journal article" date="2021" name="Commun. Biol.">
        <title>The genome of Shorea leprosula (Dipterocarpaceae) highlights the ecological relevance of drought in aseasonal tropical rainforests.</title>
        <authorList>
            <person name="Ng K.K.S."/>
            <person name="Kobayashi M.J."/>
            <person name="Fawcett J.A."/>
            <person name="Hatakeyama M."/>
            <person name="Paape T."/>
            <person name="Ng C.H."/>
            <person name="Ang C.C."/>
            <person name="Tnah L.H."/>
            <person name="Lee C.T."/>
            <person name="Nishiyama T."/>
            <person name="Sese J."/>
            <person name="O'Brien M.J."/>
            <person name="Copetti D."/>
            <person name="Mohd Noor M.I."/>
            <person name="Ong R.C."/>
            <person name="Putra M."/>
            <person name="Sireger I.Z."/>
            <person name="Indrioko S."/>
            <person name="Kosugi Y."/>
            <person name="Izuno A."/>
            <person name="Isagi Y."/>
            <person name="Lee S.L."/>
            <person name="Shimizu K.K."/>
        </authorList>
    </citation>
    <scope>NUCLEOTIDE SEQUENCE [LARGE SCALE GENOMIC DNA]</scope>
    <source>
        <strain evidence="1">214</strain>
    </source>
</reference>
<dbReference type="PANTHER" id="PTHR22778">
    <property type="entry name" value="OVARIAN CANCER GENE-2 PROTEIN-RELATED"/>
    <property type="match status" value="1"/>
</dbReference>
<organism evidence="1 2">
    <name type="scientific">Rubroshorea leprosula</name>
    <dbReference type="NCBI Taxonomy" id="152421"/>
    <lineage>
        <taxon>Eukaryota</taxon>
        <taxon>Viridiplantae</taxon>
        <taxon>Streptophyta</taxon>
        <taxon>Embryophyta</taxon>
        <taxon>Tracheophyta</taxon>
        <taxon>Spermatophyta</taxon>
        <taxon>Magnoliopsida</taxon>
        <taxon>eudicotyledons</taxon>
        <taxon>Gunneridae</taxon>
        <taxon>Pentapetalae</taxon>
        <taxon>rosids</taxon>
        <taxon>malvids</taxon>
        <taxon>Malvales</taxon>
        <taxon>Dipterocarpaceae</taxon>
        <taxon>Rubroshorea</taxon>
    </lineage>
</organism>
<dbReference type="EMBL" id="BPVZ01000063">
    <property type="protein sequence ID" value="GKV23490.1"/>
    <property type="molecule type" value="Genomic_DNA"/>
</dbReference>
<dbReference type="Proteomes" id="UP001054252">
    <property type="component" value="Unassembled WGS sequence"/>
</dbReference>
<dbReference type="PANTHER" id="PTHR22778:SF52">
    <property type="entry name" value="SERINE HYDROLASE FSH DOMAIN-CONTAINING PROTEIN"/>
    <property type="match status" value="1"/>
</dbReference>
<accession>A0AAV5KFW5</accession>
<keyword evidence="2" id="KW-1185">Reference proteome</keyword>
<protein>
    <submittedName>
        <fullName evidence="1">Uncharacterized protein</fullName>
    </submittedName>
</protein>